<organism evidence="2 3">
    <name type="scientific">Araneus ventricosus</name>
    <name type="common">Orbweaver spider</name>
    <name type="synonym">Epeira ventricosa</name>
    <dbReference type="NCBI Taxonomy" id="182803"/>
    <lineage>
        <taxon>Eukaryota</taxon>
        <taxon>Metazoa</taxon>
        <taxon>Ecdysozoa</taxon>
        <taxon>Arthropoda</taxon>
        <taxon>Chelicerata</taxon>
        <taxon>Arachnida</taxon>
        <taxon>Araneae</taxon>
        <taxon>Araneomorphae</taxon>
        <taxon>Entelegynae</taxon>
        <taxon>Araneoidea</taxon>
        <taxon>Araneidae</taxon>
        <taxon>Araneus</taxon>
    </lineage>
</organism>
<dbReference type="AlphaFoldDB" id="A0A4Y2DZ58"/>
<accession>A0A4Y2DZ58</accession>
<comment type="caution">
    <text evidence="2">The sequence shown here is derived from an EMBL/GenBank/DDBJ whole genome shotgun (WGS) entry which is preliminary data.</text>
</comment>
<evidence type="ECO:0000313" key="3">
    <source>
        <dbReference type="Proteomes" id="UP000499080"/>
    </source>
</evidence>
<feature type="non-terminal residue" evidence="2">
    <location>
        <position position="1"/>
    </location>
</feature>
<gene>
    <name evidence="2" type="ORF">AVEN_223043_1</name>
</gene>
<keyword evidence="3" id="KW-1185">Reference proteome</keyword>
<protein>
    <submittedName>
        <fullName evidence="2">Uncharacterized protein</fullName>
    </submittedName>
</protein>
<sequence length="84" mass="9129">KCREEATRIGLSQPGWSFTTPPPPITFPDGNDNVENTTSLISNTDGMKALEAELCYAEQQSSASPIDAILLKKMAKLCSKLPNF</sequence>
<reference evidence="2 3" key="1">
    <citation type="journal article" date="2019" name="Sci. Rep.">
        <title>Orb-weaving spider Araneus ventricosus genome elucidates the spidroin gene catalogue.</title>
        <authorList>
            <person name="Kono N."/>
            <person name="Nakamura H."/>
            <person name="Ohtoshi R."/>
            <person name="Moran D.A.P."/>
            <person name="Shinohara A."/>
            <person name="Yoshida Y."/>
            <person name="Fujiwara M."/>
            <person name="Mori M."/>
            <person name="Tomita M."/>
            <person name="Arakawa K."/>
        </authorList>
    </citation>
    <scope>NUCLEOTIDE SEQUENCE [LARGE SCALE GENOMIC DNA]</scope>
</reference>
<feature type="region of interest" description="Disordered" evidence="1">
    <location>
        <begin position="1"/>
        <end position="22"/>
    </location>
</feature>
<proteinExistence type="predicted"/>
<evidence type="ECO:0000313" key="2">
    <source>
        <dbReference type="EMBL" id="GBM22150.1"/>
    </source>
</evidence>
<evidence type="ECO:0000256" key="1">
    <source>
        <dbReference type="SAM" id="MobiDB-lite"/>
    </source>
</evidence>
<dbReference type="Proteomes" id="UP000499080">
    <property type="component" value="Unassembled WGS sequence"/>
</dbReference>
<dbReference type="EMBL" id="BGPR01244747">
    <property type="protein sequence ID" value="GBM22150.1"/>
    <property type="molecule type" value="Genomic_DNA"/>
</dbReference>
<name>A0A4Y2DZ58_ARAVE</name>